<evidence type="ECO:0000256" key="1">
    <source>
        <dbReference type="SAM" id="MobiDB-lite"/>
    </source>
</evidence>
<dbReference type="AlphaFoldDB" id="A0A9P5ZF73"/>
<proteinExistence type="predicted"/>
<name>A0A9P5ZF73_PLEER</name>
<evidence type="ECO:0000313" key="3">
    <source>
        <dbReference type="Proteomes" id="UP000807025"/>
    </source>
</evidence>
<accession>A0A9P5ZF73</accession>
<sequence>MSELIDPTNTPTTNSTREEWRARNKPPHPSKTPAELQQAREMALAIPPSLKQQLLPPLHLYIRDFIDRVLPEQCSFFDLVKCDTWFSEEQPNHGLECLGVRPVPAQQTLRKIEAAFTHQWLSGANSLVDLRYNDGRSRLPLYAVPFWWELAQVIDEQKMWREAWKWLETEEEKADPFTSALIEPMLAEVGSIGRHVPLRYLRGSATNCTSLWVAEATVRYG</sequence>
<keyword evidence="3" id="KW-1185">Reference proteome</keyword>
<evidence type="ECO:0000313" key="2">
    <source>
        <dbReference type="EMBL" id="KAF9486963.1"/>
    </source>
</evidence>
<feature type="region of interest" description="Disordered" evidence="1">
    <location>
        <begin position="1"/>
        <end position="33"/>
    </location>
</feature>
<dbReference type="OrthoDB" id="3051229at2759"/>
<comment type="caution">
    <text evidence="2">The sequence shown here is derived from an EMBL/GenBank/DDBJ whole genome shotgun (WGS) entry which is preliminary data.</text>
</comment>
<dbReference type="EMBL" id="MU154845">
    <property type="protein sequence ID" value="KAF9486963.1"/>
    <property type="molecule type" value="Genomic_DNA"/>
</dbReference>
<dbReference type="Proteomes" id="UP000807025">
    <property type="component" value="Unassembled WGS sequence"/>
</dbReference>
<protein>
    <submittedName>
        <fullName evidence="2">Uncharacterized protein</fullName>
    </submittedName>
</protein>
<organism evidence="2 3">
    <name type="scientific">Pleurotus eryngii</name>
    <name type="common">Boletus of the steppes</name>
    <dbReference type="NCBI Taxonomy" id="5323"/>
    <lineage>
        <taxon>Eukaryota</taxon>
        <taxon>Fungi</taxon>
        <taxon>Dikarya</taxon>
        <taxon>Basidiomycota</taxon>
        <taxon>Agaricomycotina</taxon>
        <taxon>Agaricomycetes</taxon>
        <taxon>Agaricomycetidae</taxon>
        <taxon>Agaricales</taxon>
        <taxon>Pleurotineae</taxon>
        <taxon>Pleurotaceae</taxon>
        <taxon>Pleurotus</taxon>
    </lineage>
</organism>
<reference evidence="2" key="1">
    <citation type="submission" date="2020-11" db="EMBL/GenBank/DDBJ databases">
        <authorList>
            <consortium name="DOE Joint Genome Institute"/>
            <person name="Ahrendt S."/>
            <person name="Riley R."/>
            <person name="Andreopoulos W."/>
            <person name="Labutti K."/>
            <person name="Pangilinan J."/>
            <person name="Ruiz-Duenas F.J."/>
            <person name="Barrasa J.M."/>
            <person name="Sanchez-Garcia M."/>
            <person name="Camarero S."/>
            <person name="Miyauchi S."/>
            <person name="Serrano A."/>
            <person name="Linde D."/>
            <person name="Babiker R."/>
            <person name="Drula E."/>
            <person name="Ayuso-Fernandez I."/>
            <person name="Pacheco R."/>
            <person name="Padilla G."/>
            <person name="Ferreira P."/>
            <person name="Barriuso J."/>
            <person name="Kellner H."/>
            <person name="Castanera R."/>
            <person name="Alfaro M."/>
            <person name="Ramirez L."/>
            <person name="Pisabarro A.G."/>
            <person name="Kuo A."/>
            <person name="Tritt A."/>
            <person name="Lipzen A."/>
            <person name="He G."/>
            <person name="Yan M."/>
            <person name="Ng V."/>
            <person name="Cullen D."/>
            <person name="Martin F."/>
            <person name="Rosso M.-N."/>
            <person name="Henrissat B."/>
            <person name="Hibbett D."/>
            <person name="Martinez A.T."/>
            <person name="Grigoriev I.V."/>
        </authorList>
    </citation>
    <scope>NUCLEOTIDE SEQUENCE</scope>
    <source>
        <strain evidence="2">ATCC 90797</strain>
    </source>
</reference>
<gene>
    <name evidence="2" type="ORF">BDN71DRAFT_760401</name>
</gene>